<evidence type="ECO:0000313" key="3">
    <source>
        <dbReference type="Proteomes" id="UP000030651"/>
    </source>
</evidence>
<dbReference type="EMBL" id="KI912122">
    <property type="protein sequence ID" value="ETS73378.1"/>
    <property type="molecule type" value="Genomic_DNA"/>
</dbReference>
<dbReference type="GeneID" id="19279996"/>
<sequence>MELLHHFTTSTCLTISTDPIIRNFMRVNLPPIGFSHPYVLYGTLALAALHLARFRPELKEYYIAQAETRHATAASMATTILSDISSSSADRGPIFLFSTLTSYIAFASPKEPSHLISSTHAAMPNWLSLFRGIRTVIELQDIGTDFQSLSCLFQAGQEVKEIWDSQIVEHGALKELEHSIKTSTTKDEQTMLLLNEAIDGLKRAFSLFYGRELSSDKKASVAFIWMYRIPEGFLALLRQRDTEALCVLAFFCVLLNKLEHNWWIDGWAVHLMERIYAAIDDLHRLWIRWPIEELGWIPRPLMSSQVATPT</sequence>
<dbReference type="HOGENOM" id="CLU_024934_0_2_1"/>
<keyword evidence="3" id="KW-1185">Reference proteome</keyword>
<dbReference type="InterPro" id="IPR053157">
    <property type="entry name" value="Sterol_Uptake_Regulator"/>
</dbReference>
<gene>
    <name evidence="2" type="ORF">PFICI_14983</name>
</gene>
<dbReference type="KEGG" id="pfy:PFICI_14983"/>
<accession>W3WHK4</accession>
<dbReference type="PANTHER" id="PTHR47784:SF5">
    <property type="entry name" value="STEROL UPTAKE CONTROL PROTEIN 2"/>
    <property type="match status" value="1"/>
</dbReference>
<dbReference type="GO" id="GO:0001228">
    <property type="term" value="F:DNA-binding transcription activator activity, RNA polymerase II-specific"/>
    <property type="evidence" value="ECO:0007669"/>
    <property type="project" value="TreeGrafter"/>
</dbReference>
<organism evidence="2 3">
    <name type="scientific">Pestalotiopsis fici (strain W106-1 / CGMCC3.15140)</name>
    <dbReference type="NCBI Taxonomy" id="1229662"/>
    <lineage>
        <taxon>Eukaryota</taxon>
        <taxon>Fungi</taxon>
        <taxon>Dikarya</taxon>
        <taxon>Ascomycota</taxon>
        <taxon>Pezizomycotina</taxon>
        <taxon>Sordariomycetes</taxon>
        <taxon>Xylariomycetidae</taxon>
        <taxon>Amphisphaeriales</taxon>
        <taxon>Sporocadaceae</taxon>
        <taxon>Pestalotiopsis</taxon>
    </lineage>
</organism>
<dbReference type="InterPro" id="IPR021858">
    <property type="entry name" value="Fun_TF"/>
</dbReference>
<reference evidence="3" key="1">
    <citation type="journal article" date="2015" name="BMC Genomics">
        <title>Genomic and transcriptomic analysis of the endophytic fungus Pestalotiopsis fici reveals its lifestyle and high potential for synthesis of natural products.</title>
        <authorList>
            <person name="Wang X."/>
            <person name="Zhang X."/>
            <person name="Liu L."/>
            <person name="Xiang M."/>
            <person name="Wang W."/>
            <person name="Sun X."/>
            <person name="Che Y."/>
            <person name="Guo L."/>
            <person name="Liu G."/>
            <person name="Guo L."/>
            <person name="Wang C."/>
            <person name="Yin W.B."/>
            <person name="Stadler M."/>
            <person name="Zhang X."/>
            <person name="Liu X."/>
        </authorList>
    </citation>
    <scope>NUCLEOTIDE SEQUENCE [LARGE SCALE GENOMIC DNA]</scope>
    <source>
        <strain evidence="3">W106-1 / CGMCC3.15140</strain>
    </source>
</reference>
<dbReference type="OrthoDB" id="416217at2759"/>
<dbReference type="PANTHER" id="PTHR47784">
    <property type="entry name" value="STEROL UPTAKE CONTROL PROTEIN 2"/>
    <property type="match status" value="1"/>
</dbReference>
<keyword evidence="1" id="KW-0539">Nucleus</keyword>
<proteinExistence type="predicted"/>
<evidence type="ECO:0000313" key="2">
    <source>
        <dbReference type="EMBL" id="ETS73378.1"/>
    </source>
</evidence>
<dbReference type="InParanoid" id="W3WHK4"/>
<protein>
    <recommendedName>
        <fullName evidence="4">C6 transcription factor</fullName>
    </recommendedName>
</protein>
<dbReference type="Pfam" id="PF11951">
    <property type="entry name" value="Fungal_trans_2"/>
    <property type="match status" value="1"/>
</dbReference>
<evidence type="ECO:0000256" key="1">
    <source>
        <dbReference type="ARBA" id="ARBA00023242"/>
    </source>
</evidence>
<name>W3WHK4_PESFW</name>
<dbReference type="OMA" id="NEHILEW"/>
<dbReference type="RefSeq" id="XP_007841755.1">
    <property type="nucleotide sequence ID" value="XM_007843564.1"/>
</dbReference>
<dbReference type="AlphaFoldDB" id="W3WHK4"/>
<evidence type="ECO:0008006" key="4">
    <source>
        <dbReference type="Google" id="ProtNLM"/>
    </source>
</evidence>
<dbReference type="Proteomes" id="UP000030651">
    <property type="component" value="Unassembled WGS sequence"/>
</dbReference>